<name>A0ABR9EMD8_PSEVC</name>
<protein>
    <submittedName>
        <fullName evidence="1">Uncharacterized protein</fullName>
    </submittedName>
</protein>
<gene>
    <name evidence="1" type="ORF">PCARR_a2746</name>
</gene>
<keyword evidence="2" id="KW-1185">Reference proteome</keyword>
<evidence type="ECO:0000313" key="1">
    <source>
        <dbReference type="EMBL" id="MBE0381031.1"/>
    </source>
</evidence>
<sequence length="47" mass="5455">MHKITRHHLCDTESIGKKGKIDSNKMLKIVQFCLLVASLLLVKRFIF</sequence>
<evidence type="ECO:0000313" key="2">
    <source>
        <dbReference type="Proteomes" id="UP000615003"/>
    </source>
</evidence>
<proteinExistence type="predicted"/>
<reference evidence="1 2" key="1">
    <citation type="submission" date="2015-06" db="EMBL/GenBank/DDBJ databases">
        <title>Genome sequence of Pseudoalteromonas carrageenovora.</title>
        <authorList>
            <person name="Xie B.-B."/>
            <person name="Rong J.-C."/>
            <person name="Qin Q.-L."/>
            <person name="Zhang Y.-Z."/>
        </authorList>
    </citation>
    <scope>NUCLEOTIDE SEQUENCE [LARGE SCALE GENOMIC DNA]</scope>
    <source>
        <strain evidence="1 2">IAM 12662</strain>
    </source>
</reference>
<organism evidence="1 2">
    <name type="scientific">Pseudoalteromonas carrageenovora IAM 12662</name>
    <dbReference type="NCBI Taxonomy" id="1314868"/>
    <lineage>
        <taxon>Bacteria</taxon>
        <taxon>Pseudomonadati</taxon>
        <taxon>Pseudomonadota</taxon>
        <taxon>Gammaproteobacteria</taxon>
        <taxon>Alteromonadales</taxon>
        <taxon>Pseudoalteromonadaceae</taxon>
        <taxon>Pseudoalteromonas</taxon>
    </lineage>
</organism>
<dbReference type="Proteomes" id="UP000615003">
    <property type="component" value="Unassembled WGS sequence"/>
</dbReference>
<comment type="caution">
    <text evidence="1">The sequence shown here is derived from an EMBL/GenBank/DDBJ whole genome shotgun (WGS) entry which is preliminary data.</text>
</comment>
<dbReference type="EMBL" id="AQGW01000013">
    <property type="protein sequence ID" value="MBE0381031.1"/>
    <property type="molecule type" value="Genomic_DNA"/>
</dbReference>
<accession>A0ABR9EMD8</accession>